<dbReference type="OrthoDB" id="1833429at2759"/>
<name>A0A834GPJ5_RHOSS</name>
<protein>
    <submittedName>
        <fullName evidence="1">Uncharacterized protein</fullName>
    </submittedName>
</protein>
<reference evidence="1" key="1">
    <citation type="submission" date="2019-11" db="EMBL/GenBank/DDBJ databases">
        <authorList>
            <person name="Liu Y."/>
            <person name="Hou J."/>
            <person name="Li T.-Q."/>
            <person name="Guan C.-H."/>
            <person name="Wu X."/>
            <person name="Wu H.-Z."/>
            <person name="Ling F."/>
            <person name="Zhang R."/>
            <person name="Shi X.-G."/>
            <person name="Ren J.-P."/>
            <person name="Chen E.-F."/>
            <person name="Sun J.-M."/>
        </authorList>
    </citation>
    <scope>NUCLEOTIDE SEQUENCE</scope>
    <source>
        <strain evidence="1">Adult_tree_wgs_1</strain>
        <tissue evidence="1">Leaves</tissue>
    </source>
</reference>
<organism evidence="1 2">
    <name type="scientific">Rhododendron simsii</name>
    <name type="common">Sims's rhododendron</name>
    <dbReference type="NCBI Taxonomy" id="118357"/>
    <lineage>
        <taxon>Eukaryota</taxon>
        <taxon>Viridiplantae</taxon>
        <taxon>Streptophyta</taxon>
        <taxon>Embryophyta</taxon>
        <taxon>Tracheophyta</taxon>
        <taxon>Spermatophyta</taxon>
        <taxon>Magnoliopsida</taxon>
        <taxon>eudicotyledons</taxon>
        <taxon>Gunneridae</taxon>
        <taxon>Pentapetalae</taxon>
        <taxon>asterids</taxon>
        <taxon>Ericales</taxon>
        <taxon>Ericaceae</taxon>
        <taxon>Ericoideae</taxon>
        <taxon>Rhodoreae</taxon>
        <taxon>Rhododendron</taxon>
    </lineage>
</organism>
<comment type="caution">
    <text evidence="1">The sequence shown here is derived from an EMBL/GenBank/DDBJ whole genome shotgun (WGS) entry which is preliminary data.</text>
</comment>
<evidence type="ECO:0000313" key="2">
    <source>
        <dbReference type="Proteomes" id="UP000626092"/>
    </source>
</evidence>
<dbReference type="EMBL" id="WJXA01000007">
    <property type="protein sequence ID" value="KAF7138848.1"/>
    <property type="molecule type" value="Genomic_DNA"/>
</dbReference>
<sequence>MKMETHPIIEVINQRDLQFFSDPIKGYKSKLVLSVYENMDVDESQKKIESYLGKKTVLTEEEIHNALTDKPLKDDLFIHCKLFEKYRVIKKVVHYNLFPHGSEKQPRKEDGEVIFVFGSSEEVVDCALFIWREIVRFNQWSGPSKPNIPFPAMVFAICEDQEAITLERLFLGTPGPIMGGSLDKSKSLS</sequence>
<gene>
    <name evidence="1" type="ORF">RHSIM_Rhsim07G0164300</name>
</gene>
<proteinExistence type="predicted"/>
<accession>A0A834GPJ5</accession>
<dbReference type="Proteomes" id="UP000626092">
    <property type="component" value="Unassembled WGS sequence"/>
</dbReference>
<keyword evidence="2" id="KW-1185">Reference proteome</keyword>
<evidence type="ECO:0000313" key="1">
    <source>
        <dbReference type="EMBL" id="KAF7138848.1"/>
    </source>
</evidence>
<dbReference type="AlphaFoldDB" id="A0A834GPJ5"/>